<dbReference type="InterPro" id="IPR021797">
    <property type="entry name" value="Wzy_C_2"/>
</dbReference>
<dbReference type="InterPro" id="IPR007016">
    <property type="entry name" value="O-antigen_ligase-rel_domated"/>
</dbReference>
<evidence type="ECO:0000313" key="8">
    <source>
        <dbReference type="EMBL" id="OAT53461.1"/>
    </source>
</evidence>
<feature type="transmembrane region" description="Helical" evidence="5">
    <location>
        <begin position="96"/>
        <end position="118"/>
    </location>
</feature>
<keyword evidence="3 5" id="KW-1133">Transmembrane helix</keyword>
<organism evidence="8 9">
    <name type="scientific">Kluyvera georgiana ATCC 51603</name>
    <dbReference type="NCBI Taxonomy" id="1354264"/>
    <lineage>
        <taxon>Bacteria</taxon>
        <taxon>Pseudomonadati</taxon>
        <taxon>Pseudomonadota</taxon>
        <taxon>Gammaproteobacteria</taxon>
        <taxon>Enterobacterales</taxon>
        <taxon>Enterobacteriaceae</taxon>
        <taxon>Kluyvera</taxon>
    </lineage>
</organism>
<dbReference type="PANTHER" id="PTHR37422">
    <property type="entry name" value="TEICHURONIC ACID BIOSYNTHESIS PROTEIN TUAE"/>
    <property type="match status" value="1"/>
</dbReference>
<keyword evidence="9" id="KW-1185">Reference proteome</keyword>
<evidence type="ECO:0000259" key="6">
    <source>
        <dbReference type="Pfam" id="PF04932"/>
    </source>
</evidence>
<dbReference type="RefSeq" id="WP_064544901.1">
    <property type="nucleotide sequence ID" value="NZ_LXEU01000043.1"/>
</dbReference>
<feature type="domain" description="Virulence factor membrane-bound polymerase C-terminal" evidence="7">
    <location>
        <begin position="382"/>
        <end position="470"/>
    </location>
</feature>
<evidence type="ECO:0000256" key="3">
    <source>
        <dbReference type="ARBA" id="ARBA00022989"/>
    </source>
</evidence>
<evidence type="ECO:0000259" key="7">
    <source>
        <dbReference type="Pfam" id="PF11846"/>
    </source>
</evidence>
<feature type="transmembrane region" description="Helical" evidence="5">
    <location>
        <begin position="380"/>
        <end position="398"/>
    </location>
</feature>
<dbReference type="InterPro" id="IPR051533">
    <property type="entry name" value="WaaL-like"/>
</dbReference>
<feature type="transmembrane region" description="Helical" evidence="5">
    <location>
        <begin position="178"/>
        <end position="196"/>
    </location>
</feature>
<evidence type="ECO:0000256" key="4">
    <source>
        <dbReference type="ARBA" id="ARBA00023136"/>
    </source>
</evidence>
<dbReference type="AlphaFoldDB" id="A0A1B7JZY3"/>
<keyword evidence="4 5" id="KW-0472">Membrane</keyword>
<name>A0A1B7JZY3_9ENTR</name>
<dbReference type="Pfam" id="PF11846">
    <property type="entry name" value="Wzy_C_2"/>
    <property type="match status" value="1"/>
</dbReference>
<dbReference type="EMBL" id="LXEU01000043">
    <property type="protein sequence ID" value="OAT53461.1"/>
    <property type="molecule type" value="Genomic_DNA"/>
</dbReference>
<dbReference type="PATRIC" id="fig|1354264.4.peg.2091"/>
<dbReference type="Proteomes" id="UP000078386">
    <property type="component" value="Unassembled WGS sequence"/>
</dbReference>
<feature type="transmembrane region" description="Helical" evidence="5">
    <location>
        <begin position="44"/>
        <end position="63"/>
    </location>
</feature>
<dbReference type="PANTHER" id="PTHR37422:SF21">
    <property type="entry name" value="EXOQ-LIKE PROTEIN"/>
    <property type="match status" value="1"/>
</dbReference>
<accession>A0A1B7JZY3</accession>
<protein>
    <submittedName>
        <fullName evidence="8">Lipid A core-O-antigen ligase</fullName>
    </submittedName>
</protein>
<comment type="caution">
    <text evidence="8">The sequence shown here is derived from an EMBL/GenBank/DDBJ whole genome shotgun (WGS) entry which is preliminary data.</text>
</comment>
<evidence type="ECO:0000313" key="9">
    <source>
        <dbReference type="Proteomes" id="UP000078386"/>
    </source>
</evidence>
<evidence type="ECO:0000256" key="1">
    <source>
        <dbReference type="ARBA" id="ARBA00004141"/>
    </source>
</evidence>
<dbReference type="GO" id="GO:0016020">
    <property type="term" value="C:membrane"/>
    <property type="evidence" value="ECO:0007669"/>
    <property type="project" value="UniProtKB-SubCell"/>
</dbReference>
<evidence type="ECO:0000256" key="2">
    <source>
        <dbReference type="ARBA" id="ARBA00022692"/>
    </source>
</evidence>
<feature type="transmembrane region" description="Helical" evidence="5">
    <location>
        <begin position="347"/>
        <end position="373"/>
    </location>
</feature>
<comment type="subcellular location">
    <subcellularLocation>
        <location evidence="1">Membrane</location>
        <topology evidence="1">Multi-pass membrane protein</topology>
    </subcellularLocation>
</comment>
<feature type="transmembrane region" description="Helical" evidence="5">
    <location>
        <begin position="70"/>
        <end position="90"/>
    </location>
</feature>
<feature type="transmembrane region" description="Helical" evidence="5">
    <location>
        <begin position="258"/>
        <end position="275"/>
    </location>
</feature>
<feature type="transmembrane region" description="Helical" evidence="5">
    <location>
        <begin position="130"/>
        <end position="151"/>
    </location>
</feature>
<feature type="transmembrane region" description="Helical" evidence="5">
    <location>
        <begin position="12"/>
        <end position="32"/>
    </location>
</feature>
<dbReference type="GO" id="GO:0016874">
    <property type="term" value="F:ligase activity"/>
    <property type="evidence" value="ECO:0007669"/>
    <property type="project" value="UniProtKB-KW"/>
</dbReference>
<feature type="transmembrane region" description="Helical" evidence="5">
    <location>
        <begin position="208"/>
        <end position="226"/>
    </location>
</feature>
<feature type="transmembrane region" description="Helical" evidence="5">
    <location>
        <begin position="404"/>
        <end position="420"/>
    </location>
</feature>
<feature type="transmembrane region" description="Helical" evidence="5">
    <location>
        <begin position="232"/>
        <end position="251"/>
    </location>
</feature>
<reference evidence="8 9" key="1">
    <citation type="submission" date="2016-04" db="EMBL/GenBank/DDBJ databases">
        <title>ATOL: Assembling a taxonomically balanced genome-scale reconstruction of the evolutionary history of the Enterobacteriaceae.</title>
        <authorList>
            <person name="Plunkett G.III."/>
            <person name="Neeno-Eckwall E.C."/>
            <person name="Glasner J.D."/>
            <person name="Perna N.T."/>
        </authorList>
    </citation>
    <scope>NUCLEOTIDE SEQUENCE [LARGE SCALE GENOMIC DNA]</scope>
    <source>
        <strain evidence="8 9">ATCC 51603</strain>
    </source>
</reference>
<proteinExistence type="predicted"/>
<feature type="domain" description="O-antigen ligase-related" evidence="6">
    <location>
        <begin position="217"/>
        <end position="361"/>
    </location>
</feature>
<evidence type="ECO:0000256" key="5">
    <source>
        <dbReference type="SAM" id="Phobius"/>
    </source>
</evidence>
<dbReference type="Pfam" id="PF04932">
    <property type="entry name" value="Wzy_C"/>
    <property type="match status" value="1"/>
</dbReference>
<keyword evidence="2 5" id="KW-0812">Transmembrane</keyword>
<gene>
    <name evidence="8" type="ORF">M989_02013</name>
</gene>
<sequence length="564" mass="62425">MASDKRKLARRASWMIVGLLAIIYLGAMHAVIPNMGGSGSELPTTLWVWLIMLVVLGVGWPGLLSTGIVLPPGMIPMLAGALLMTLPLAWCPHQTWLLDALPRFAGLWVGMLLLVLFAQCRFNVQQQQTLLYLVAAAALMQTAYSLAGLHWRGVLPEFEQQILAANPGNVGVFQQRNVTASFLACGGAIWLFLLGSARFRLARRRLEALRLASACVALVAIFSALTEIGSRIGWLSALCVYTGMVGLHWRLVTPVKRLAMLFAPLVGVATGALAMPDSLLDVLNAHHGSNLQRWMILRETWSMIVLHPWRGWGDGGFLWSFSHFIADRPHPIDNGRLVIPHPHNEILYWWVEGGMVALLGLACEIYAGMVIFLGAKRRRSLALLCCILPLLLHSQVEYPFYQSAVHWLLLVMLTGMAAGYRQSAHKTTHPALPLLSAGVVVVCLALSGVVALTLRQQNLLTGFERHPQRYEVEVLAMRESGLGIARVRQDRALAQIVRYQSTGDRAALTEFIRQGNDWLTTWVDADMYDNLINVNLFLGTTFAGKTLKTEAARIFTEDARFDHH</sequence>
<keyword evidence="8" id="KW-0436">Ligase</keyword>
<feature type="transmembrane region" description="Helical" evidence="5">
    <location>
        <begin position="432"/>
        <end position="454"/>
    </location>
</feature>